<evidence type="ECO:0000313" key="3">
    <source>
        <dbReference type="Proteomes" id="UP001163846"/>
    </source>
</evidence>
<evidence type="ECO:0000259" key="1">
    <source>
        <dbReference type="Pfam" id="PF24764"/>
    </source>
</evidence>
<proteinExistence type="predicted"/>
<dbReference type="AlphaFoldDB" id="A0AA38UJX9"/>
<dbReference type="Pfam" id="PF24764">
    <property type="entry name" value="rva_4"/>
    <property type="match status" value="1"/>
</dbReference>
<evidence type="ECO:0000313" key="2">
    <source>
        <dbReference type="EMBL" id="KAJ3844034.1"/>
    </source>
</evidence>
<dbReference type="InterPro" id="IPR058913">
    <property type="entry name" value="Integrase_dom_put"/>
</dbReference>
<comment type="caution">
    <text evidence="2">The sequence shown here is derived from an EMBL/GenBank/DDBJ whole genome shotgun (WGS) entry which is preliminary data.</text>
</comment>
<sequence length="222" mass="25364">MEHARGEGRGSYIWGRSVHNVRIERLWVDISHYISQTWHNLFTKLELQHGLDVLNTNHIWLLQHLFLATINEQLALWAEGWNNHRISQHNGPSRSPEDMFGFDMIANGLRGDPLNEVVMTNEELELFGVDWEDLSDDALLNLLHENYSHEGSGSWLGRRGPPPELSYVVVDPPPGLFTGEQLAFMEEQLQGLEHGPREVDVVYLWTTALAIARSMSINSTSF</sequence>
<dbReference type="PANTHER" id="PTHR46791">
    <property type="entry name" value="EXPRESSED PROTEIN"/>
    <property type="match status" value="1"/>
</dbReference>
<dbReference type="Proteomes" id="UP001163846">
    <property type="component" value="Unassembled WGS sequence"/>
</dbReference>
<name>A0AA38UJX9_9AGAR</name>
<accession>A0AA38UJX9</accession>
<reference evidence="2" key="1">
    <citation type="submission" date="2022-08" db="EMBL/GenBank/DDBJ databases">
        <authorList>
            <consortium name="DOE Joint Genome Institute"/>
            <person name="Min B."/>
            <person name="Riley R."/>
            <person name="Sierra-Patev S."/>
            <person name="Naranjo-Ortiz M."/>
            <person name="Looney B."/>
            <person name="Konkel Z."/>
            <person name="Slot J.C."/>
            <person name="Sakamoto Y."/>
            <person name="Steenwyk J.L."/>
            <person name="Rokas A."/>
            <person name="Carro J."/>
            <person name="Camarero S."/>
            <person name="Ferreira P."/>
            <person name="Molpeceres G."/>
            <person name="Ruiz-Duenas F.J."/>
            <person name="Serrano A."/>
            <person name="Henrissat B."/>
            <person name="Drula E."/>
            <person name="Hughes K.W."/>
            <person name="Mata J.L."/>
            <person name="Ishikawa N.K."/>
            <person name="Vargas-Isla R."/>
            <person name="Ushijima S."/>
            <person name="Smith C.A."/>
            <person name="Ahrendt S."/>
            <person name="Andreopoulos W."/>
            <person name="He G."/>
            <person name="Labutti K."/>
            <person name="Lipzen A."/>
            <person name="Ng V."/>
            <person name="Sandor L."/>
            <person name="Barry K."/>
            <person name="Martinez A.T."/>
            <person name="Xiao Y."/>
            <person name="Gibbons J.G."/>
            <person name="Terashima K."/>
            <person name="Hibbett D.S."/>
            <person name="Grigoriev I.V."/>
        </authorList>
    </citation>
    <scope>NUCLEOTIDE SEQUENCE</scope>
    <source>
        <strain evidence="2">TFB9207</strain>
    </source>
</reference>
<dbReference type="PANTHER" id="PTHR46791:SF5">
    <property type="entry name" value="CLR5 DOMAIN-CONTAINING PROTEIN-RELATED"/>
    <property type="match status" value="1"/>
</dbReference>
<gene>
    <name evidence="2" type="ORF">F5878DRAFT_526618</name>
</gene>
<feature type="domain" description="Integrase core" evidence="1">
    <location>
        <begin position="1"/>
        <end position="106"/>
    </location>
</feature>
<organism evidence="2 3">
    <name type="scientific">Lentinula raphanica</name>
    <dbReference type="NCBI Taxonomy" id="153919"/>
    <lineage>
        <taxon>Eukaryota</taxon>
        <taxon>Fungi</taxon>
        <taxon>Dikarya</taxon>
        <taxon>Basidiomycota</taxon>
        <taxon>Agaricomycotina</taxon>
        <taxon>Agaricomycetes</taxon>
        <taxon>Agaricomycetidae</taxon>
        <taxon>Agaricales</taxon>
        <taxon>Marasmiineae</taxon>
        <taxon>Omphalotaceae</taxon>
        <taxon>Lentinula</taxon>
    </lineage>
</organism>
<keyword evidence="3" id="KW-1185">Reference proteome</keyword>
<protein>
    <recommendedName>
        <fullName evidence="1">Integrase core domain-containing protein</fullName>
    </recommendedName>
</protein>
<dbReference type="EMBL" id="MU805962">
    <property type="protein sequence ID" value="KAJ3844034.1"/>
    <property type="molecule type" value="Genomic_DNA"/>
</dbReference>